<protein>
    <submittedName>
        <fullName evidence="3">Uncharacterized protein</fullName>
    </submittedName>
</protein>
<evidence type="ECO:0000256" key="2">
    <source>
        <dbReference type="SAM" id="Phobius"/>
    </source>
</evidence>
<dbReference type="EMBL" id="ASPP01035361">
    <property type="protein sequence ID" value="ETO02611.1"/>
    <property type="molecule type" value="Genomic_DNA"/>
</dbReference>
<keyword evidence="4" id="KW-1185">Reference proteome</keyword>
<proteinExistence type="predicted"/>
<feature type="non-terminal residue" evidence="3">
    <location>
        <position position="1"/>
    </location>
</feature>
<comment type="caution">
    <text evidence="3">The sequence shown here is derived from an EMBL/GenBank/DDBJ whole genome shotgun (WGS) entry which is preliminary data.</text>
</comment>
<feature type="transmembrane region" description="Helical" evidence="2">
    <location>
        <begin position="191"/>
        <end position="209"/>
    </location>
</feature>
<gene>
    <name evidence="3" type="ORF">RFI_34807</name>
</gene>
<sequence>SKSRSRSYYRRRHGRRRLRSPSPNSKLPAHLSFRKGKDNDKDKDREKETKEKNESEKSKLTETERTKEGQDHKGGPASKHAGNVSPNQTNSITGFKEEKLKLCLSCVEIITILPKVAALEKIQSKHTALPITCARPIDKAKIWAVLTGHFDANDGILHFPKFQKNILIALNARNPNFGMYSVVFCYQDDRLTYMISVFMFMYMHIYVYILTDVAPLFKEYNGIHFKLTWFDKSVTPNKERIELISFKDLITIRSFKEELKDCDELWKLSSQNKNALFWSMGICYSLLKTTGVETWDQLFAHESSLIDSSKYASNPYFSMPPFHNPAPKSIKDETTP</sequence>
<dbReference type="Proteomes" id="UP000023152">
    <property type="component" value="Unassembled WGS sequence"/>
</dbReference>
<feature type="region of interest" description="Disordered" evidence="1">
    <location>
        <begin position="1"/>
        <end position="90"/>
    </location>
</feature>
<keyword evidence="2" id="KW-0812">Transmembrane</keyword>
<evidence type="ECO:0000313" key="4">
    <source>
        <dbReference type="Proteomes" id="UP000023152"/>
    </source>
</evidence>
<name>X6LMK2_RETFI</name>
<evidence type="ECO:0000256" key="1">
    <source>
        <dbReference type="SAM" id="MobiDB-lite"/>
    </source>
</evidence>
<organism evidence="3 4">
    <name type="scientific">Reticulomyxa filosa</name>
    <dbReference type="NCBI Taxonomy" id="46433"/>
    <lineage>
        <taxon>Eukaryota</taxon>
        <taxon>Sar</taxon>
        <taxon>Rhizaria</taxon>
        <taxon>Retaria</taxon>
        <taxon>Foraminifera</taxon>
        <taxon>Monothalamids</taxon>
        <taxon>Reticulomyxidae</taxon>
        <taxon>Reticulomyxa</taxon>
    </lineage>
</organism>
<dbReference type="AlphaFoldDB" id="X6LMK2"/>
<feature type="compositionally biased region" description="Basic residues" evidence="1">
    <location>
        <begin position="1"/>
        <end position="19"/>
    </location>
</feature>
<feature type="compositionally biased region" description="Basic and acidic residues" evidence="1">
    <location>
        <begin position="35"/>
        <end position="74"/>
    </location>
</feature>
<accession>X6LMK2</accession>
<reference evidence="3 4" key="1">
    <citation type="journal article" date="2013" name="Curr. Biol.">
        <title>The Genome of the Foraminiferan Reticulomyxa filosa.</title>
        <authorList>
            <person name="Glockner G."/>
            <person name="Hulsmann N."/>
            <person name="Schleicher M."/>
            <person name="Noegel A.A."/>
            <person name="Eichinger L."/>
            <person name="Gallinger C."/>
            <person name="Pawlowski J."/>
            <person name="Sierra R."/>
            <person name="Euteneuer U."/>
            <person name="Pillet L."/>
            <person name="Moustafa A."/>
            <person name="Platzer M."/>
            <person name="Groth M."/>
            <person name="Szafranski K."/>
            <person name="Schliwa M."/>
        </authorList>
    </citation>
    <scope>NUCLEOTIDE SEQUENCE [LARGE SCALE GENOMIC DNA]</scope>
</reference>
<evidence type="ECO:0000313" key="3">
    <source>
        <dbReference type="EMBL" id="ETO02611.1"/>
    </source>
</evidence>
<keyword evidence="2" id="KW-1133">Transmembrane helix</keyword>
<keyword evidence="2" id="KW-0472">Membrane</keyword>